<dbReference type="InterPro" id="IPR010488">
    <property type="entry name" value="Zeta_toxin_domain"/>
</dbReference>
<evidence type="ECO:0000256" key="7">
    <source>
        <dbReference type="SAM" id="MobiDB-lite"/>
    </source>
</evidence>
<dbReference type="Gene3D" id="3.40.50.300">
    <property type="entry name" value="P-loop containing nucleotide triphosphate hydrolases"/>
    <property type="match status" value="1"/>
</dbReference>
<dbReference type="Pfam" id="PF06414">
    <property type="entry name" value="Zeta_toxin"/>
    <property type="match status" value="1"/>
</dbReference>
<keyword evidence="10" id="KW-1185">Reference proteome</keyword>
<reference evidence="9 10" key="1">
    <citation type="submission" date="2021-05" db="EMBL/GenBank/DDBJ databases">
        <title>Direct Submission.</title>
        <authorList>
            <person name="Li K."/>
            <person name="Gao J."/>
        </authorList>
    </citation>
    <scope>NUCLEOTIDE SEQUENCE [LARGE SCALE GENOMIC DNA]</scope>
    <source>
        <strain evidence="9 10">Mg02</strain>
    </source>
</reference>
<keyword evidence="4" id="KW-0067">ATP-binding</keyword>
<evidence type="ECO:0000256" key="4">
    <source>
        <dbReference type="ARBA" id="ARBA00022840"/>
    </source>
</evidence>
<keyword evidence="3" id="KW-0547">Nucleotide-binding</keyword>
<evidence type="ECO:0000256" key="3">
    <source>
        <dbReference type="ARBA" id="ARBA00022741"/>
    </source>
</evidence>
<organism evidence="9 10">
    <name type="scientific">Nocardiopsis changdeensis</name>
    <dbReference type="NCBI Taxonomy" id="2831969"/>
    <lineage>
        <taxon>Bacteria</taxon>
        <taxon>Bacillati</taxon>
        <taxon>Actinomycetota</taxon>
        <taxon>Actinomycetes</taxon>
        <taxon>Streptosporangiales</taxon>
        <taxon>Nocardiopsidaceae</taxon>
        <taxon>Nocardiopsis</taxon>
    </lineage>
</organism>
<dbReference type="Proteomes" id="UP000676079">
    <property type="component" value="Chromosome"/>
</dbReference>
<accession>A0ABX8BN65</accession>
<dbReference type="SUPFAM" id="SSF52540">
    <property type="entry name" value="P-loop containing nucleoside triphosphate hydrolases"/>
    <property type="match status" value="1"/>
</dbReference>
<evidence type="ECO:0000256" key="2">
    <source>
        <dbReference type="ARBA" id="ARBA00011963"/>
    </source>
</evidence>
<evidence type="ECO:0000256" key="6">
    <source>
        <dbReference type="ARBA" id="ARBA00048178"/>
    </source>
</evidence>
<feature type="domain" description="Zeta toxin" evidence="8">
    <location>
        <begin position="142"/>
        <end position="329"/>
    </location>
</feature>
<comment type="catalytic activity">
    <reaction evidence="6">
        <text>UDP-N-acetyl-alpha-D-glucosamine + ATP = UDP-N-acetyl-alpha-D-glucosamine 3'-phosphate + ADP + H(+)</text>
        <dbReference type="Rhea" id="RHEA:32671"/>
        <dbReference type="ChEBI" id="CHEBI:15378"/>
        <dbReference type="ChEBI" id="CHEBI:30616"/>
        <dbReference type="ChEBI" id="CHEBI:57705"/>
        <dbReference type="ChEBI" id="CHEBI:64353"/>
        <dbReference type="ChEBI" id="CHEBI:456216"/>
        <dbReference type="EC" id="2.7.1.176"/>
    </reaction>
</comment>
<feature type="region of interest" description="Disordered" evidence="7">
    <location>
        <begin position="1"/>
        <end position="46"/>
    </location>
</feature>
<dbReference type="RefSeq" id="WP_220564695.1">
    <property type="nucleotide sequence ID" value="NZ_CP074133.1"/>
</dbReference>
<proteinExistence type="inferred from homology"/>
<protein>
    <recommendedName>
        <fullName evidence="5">UDP-N-acetylglucosamine kinase</fullName>
        <ecNumber evidence="2">2.7.1.176</ecNumber>
    </recommendedName>
    <alternativeName>
        <fullName evidence="5">UDP-N-acetylglucosamine kinase</fullName>
    </alternativeName>
</protein>
<name>A0ABX8BN65_9ACTN</name>
<evidence type="ECO:0000259" key="8">
    <source>
        <dbReference type="Pfam" id="PF06414"/>
    </source>
</evidence>
<evidence type="ECO:0000256" key="5">
    <source>
        <dbReference type="ARBA" id="ARBA00032897"/>
    </source>
</evidence>
<gene>
    <name evidence="9" type="ORF">KGD84_03580</name>
</gene>
<evidence type="ECO:0000313" key="10">
    <source>
        <dbReference type="Proteomes" id="UP000676079"/>
    </source>
</evidence>
<evidence type="ECO:0000313" key="9">
    <source>
        <dbReference type="EMBL" id="QUX23472.1"/>
    </source>
</evidence>
<dbReference type="InterPro" id="IPR027417">
    <property type="entry name" value="P-loop_NTPase"/>
</dbReference>
<dbReference type="EMBL" id="CP074133">
    <property type="protein sequence ID" value="QUX23472.1"/>
    <property type="molecule type" value="Genomic_DNA"/>
</dbReference>
<evidence type="ECO:0000256" key="1">
    <source>
        <dbReference type="ARBA" id="ARBA00009104"/>
    </source>
</evidence>
<dbReference type="EC" id="2.7.1.176" evidence="2"/>
<feature type="compositionally biased region" description="Low complexity" evidence="7">
    <location>
        <begin position="1"/>
        <end position="31"/>
    </location>
</feature>
<sequence length="366" mass="39855">MATDTTPAPGALEPGAAAPAAEPRPASTASPLLAESPTGGVPPQTADRRLARERVYNLFSAAIGACTARGLRDRAADLLAREARLPFLSPDELERTADELARTLAGLRAVPVPDTGDEVRPLSGADAADLFDLGLRDRLTGKAREHPRLLLFGGQPGSGKSTLQRLLLPVLPEGTVSYDGDDLMRLSPDYERAMRRDDRAASHAVAAQVGVLHAPAMEHIRSGRADVLCSHPLGRADWAAEWVRGFRGAGYRVEVAFLAVHASASGFAIADRYRRSREQQGFGRWLPEHLHDRFYQGVPNTVEFLETHRLVDSLYVLSREGEVLYANHLDAGGDWRAEPFGRIALEAQRGRRELWHEEDPVPQGAP</sequence>
<comment type="similarity">
    <text evidence="1">Belongs to the zeta toxin family.</text>
</comment>